<name>A0A4R2GJV4_9BACT</name>
<dbReference type="Pfam" id="PF00501">
    <property type="entry name" value="AMP-binding"/>
    <property type="match status" value="1"/>
</dbReference>
<dbReference type="Pfam" id="PF00550">
    <property type="entry name" value="PP-binding"/>
    <property type="match status" value="1"/>
</dbReference>
<dbReference type="EMBL" id="SLWK01000004">
    <property type="protein sequence ID" value="TCO08735.1"/>
    <property type="molecule type" value="Genomic_DNA"/>
</dbReference>
<dbReference type="InterPro" id="IPR045851">
    <property type="entry name" value="AMP-bd_C_sf"/>
</dbReference>
<dbReference type="Gene3D" id="3.40.50.12780">
    <property type="entry name" value="N-terminal domain of ligase-like"/>
    <property type="match status" value="1"/>
</dbReference>
<dbReference type="Gene3D" id="1.10.1200.10">
    <property type="entry name" value="ACP-like"/>
    <property type="match status" value="1"/>
</dbReference>
<dbReference type="SUPFAM" id="SSF69593">
    <property type="entry name" value="Glycerol-3-phosphate (1)-acyltransferase"/>
    <property type="match status" value="1"/>
</dbReference>
<evidence type="ECO:0000313" key="3">
    <source>
        <dbReference type="EMBL" id="TCO08735.1"/>
    </source>
</evidence>
<dbReference type="GO" id="GO:0016746">
    <property type="term" value="F:acyltransferase activity"/>
    <property type="evidence" value="ECO:0007669"/>
    <property type="project" value="InterPro"/>
</dbReference>
<keyword evidence="4" id="KW-1185">Reference proteome</keyword>
<dbReference type="InterPro" id="IPR000873">
    <property type="entry name" value="AMP-dep_synth/lig_dom"/>
</dbReference>
<dbReference type="PANTHER" id="PTHR43272:SF52">
    <property type="entry name" value="AMP-DEPENDENT SYNTHETASE_LIGASE DOMAIN-CONTAINING PROTEIN"/>
    <property type="match status" value="1"/>
</dbReference>
<dbReference type="PROSITE" id="PS50075">
    <property type="entry name" value="CARRIER"/>
    <property type="match status" value="1"/>
</dbReference>
<dbReference type="SUPFAM" id="SSF56801">
    <property type="entry name" value="Acetyl-CoA synthetase-like"/>
    <property type="match status" value="1"/>
</dbReference>
<dbReference type="InterPro" id="IPR002123">
    <property type="entry name" value="Plipid/glycerol_acylTrfase"/>
</dbReference>
<feature type="domain" description="Carrier" evidence="2">
    <location>
        <begin position="514"/>
        <end position="590"/>
    </location>
</feature>
<dbReference type="InterPro" id="IPR036736">
    <property type="entry name" value="ACP-like_sf"/>
</dbReference>
<organism evidence="3 4">
    <name type="scientific">Natronoflexus pectinivorans</name>
    <dbReference type="NCBI Taxonomy" id="682526"/>
    <lineage>
        <taxon>Bacteria</taxon>
        <taxon>Pseudomonadati</taxon>
        <taxon>Bacteroidota</taxon>
        <taxon>Bacteroidia</taxon>
        <taxon>Marinilabiliales</taxon>
        <taxon>Marinilabiliaceae</taxon>
        <taxon>Natronoflexus</taxon>
    </lineage>
</organism>
<dbReference type="PRINTS" id="PR00154">
    <property type="entry name" value="AMPBINDING"/>
</dbReference>
<dbReference type="InterPro" id="IPR020459">
    <property type="entry name" value="AMP-binding"/>
</dbReference>
<dbReference type="Pfam" id="PF23562">
    <property type="entry name" value="AMP-binding_C_3"/>
    <property type="match status" value="1"/>
</dbReference>
<dbReference type="InterPro" id="IPR020845">
    <property type="entry name" value="AMP-binding_CS"/>
</dbReference>
<proteinExistence type="predicted"/>
<dbReference type="Proteomes" id="UP000295221">
    <property type="component" value="Unassembled WGS sequence"/>
</dbReference>
<dbReference type="InterPro" id="IPR009081">
    <property type="entry name" value="PP-bd_ACP"/>
</dbReference>
<dbReference type="PANTHER" id="PTHR43272">
    <property type="entry name" value="LONG-CHAIN-FATTY-ACID--COA LIGASE"/>
    <property type="match status" value="1"/>
</dbReference>
<accession>A0A4R2GJV4</accession>
<dbReference type="PROSITE" id="PS00455">
    <property type="entry name" value="AMP_BINDING"/>
    <property type="match status" value="1"/>
</dbReference>
<dbReference type="CDD" id="cd07989">
    <property type="entry name" value="LPLAT_AGPAT-like"/>
    <property type="match status" value="1"/>
</dbReference>
<dbReference type="GO" id="GO:0004467">
    <property type="term" value="F:long-chain fatty acid-CoA ligase activity"/>
    <property type="evidence" value="ECO:0007669"/>
    <property type="project" value="UniProtKB-EC"/>
</dbReference>
<comment type="catalytic activity">
    <reaction evidence="1">
        <text>a long-chain fatty acid + ATP + CoA = a long-chain fatty acyl-CoA + AMP + diphosphate</text>
        <dbReference type="Rhea" id="RHEA:15421"/>
        <dbReference type="ChEBI" id="CHEBI:30616"/>
        <dbReference type="ChEBI" id="CHEBI:33019"/>
        <dbReference type="ChEBI" id="CHEBI:57287"/>
        <dbReference type="ChEBI" id="CHEBI:57560"/>
        <dbReference type="ChEBI" id="CHEBI:83139"/>
        <dbReference type="ChEBI" id="CHEBI:456215"/>
        <dbReference type="EC" id="6.2.1.3"/>
    </reaction>
    <physiologicalReaction direction="left-to-right" evidence="1">
        <dbReference type="Rhea" id="RHEA:15422"/>
    </physiologicalReaction>
</comment>
<evidence type="ECO:0000256" key="1">
    <source>
        <dbReference type="ARBA" id="ARBA00024484"/>
    </source>
</evidence>
<dbReference type="AlphaFoldDB" id="A0A4R2GJV4"/>
<dbReference type="GO" id="GO:0016020">
    <property type="term" value="C:membrane"/>
    <property type="evidence" value="ECO:0007669"/>
    <property type="project" value="TreeGrafter"/>
</dbReference>
<reference evidence="3 4" key="1">
    <citation type="submission" date="2019-03" db="EMBL/GenBank/DDBJ databases">
        <title>Genomic Encyclopedia of Type Strains, Phase IV (KMG-IV): sequencing the most valuable type-strain genomes for metagenomic binning, comparative biology and taxonomic classification.</title>
        <authorList>
            <person name="Goeker M."/>
        </authorList>
    </citation>
    <scope>NUCLEOTIDE SEQUENCE [LARGE SCALE GENOMIC DNA]</scope>
    <source>
        <strain evidence="3 4">DSM 24179</strain>
    </source>
</reference>
<protein>
    <submittedName>
        <fullName evidence="3">Long-chain acyl-CoA synthetase</fullName>
    </submittedName>
</protein>
<evidence type="ECO:0000313" key="4">
    <source>
        <dbReference type="Proteomes" id="UP000295221"/>
    </source>
</evidence>
<sequence length="815" mass="91427">MLKNHGSKVAISYGNEQITYSNFFGKIELFSSLYDIGKGEHAVIYSENRPGWFYAFYSIWKKNGTAIPIDFMATVEEVSYILKDSSPSVVFVSAQKRADAEKAVEMSGIITKIVEIDQHDAFQPEQISDNDFPEVNPDDTAVIIYTSGTTGSPKGVMLSYENLLTNVTAVADIIPIYTRDSRVMVLLPLHHIFPLLGTMVAPMYVGGRVAISPSMTSEDIINTLQQNQITILIGVPRLYAAIRKGIVDKINKSAIAKTLFALAKRVNSPAFSRKIFGTVHKKFGGHLKHLVSGGASLDPLVGGDFQTLGFEVLEGFGMTESAPMLTFTRPGKVRIGSPGQALPGTTLKVVDGEIIAKGKNIMKGYYNRPEETAQVLKDGWLYTGDLGYIDDEGYLYITGRKKEIIVLSNGKNINPVELEEKILTSELIRDCGVFLSEDQLHAVILPEDLSGNDLHARIQSDVIEPLNKAVSSYKKIMRFYITGEELPRTRLGKLQRFKLADFATVDESEKAFEGGELSEEFEMIAGFIASEKNKKVYPQHHLELDLGMDSLDKVGLQVYINQNFGVDIEAAELSGFGTVEKLVNHVSEKKTKMEDGKINWTDIIREKVSFKLPVSWFSTRIMMRLSRFFFHLFFRFRSRGVENIPAGPCIIAPNHQSYFDGLFVSALLRTRQIRKTYFYAKAQHVKKPFLKFLANRNNVIVVDLNRNLKESIQKMAEVLKRERNLIIFPEGTRSESGRLGEFKKTFAILSRELNIPVVPVSIEGAYDALPKGSIFPRFWKKVRVEFLQPVYPGDNSYEHITNAVRTRIAENMAGE</sequence>
<dbReference type="OrthoDB" id="9778383at2"/>
<dbReference type="RefSeq" id="WP_132433328.1">
    <property type="nucleotide sequence ID" value="NZ_SLWK01000004.1"/>
</dbReference>
<dbReference type="SMART" id="SM00563">
    <property type="entry name" value="PlsC"/>
    <property type="match status" value="1"/>
</dbReference>
<evidence type="ECO:0000259" key="2">
    <source>
        <dbReference type="PROSITE" id="PS50075"/>
    </source>
</evidence>
<dbReference type="Pfam" id="PF01553">
    <property type="entry name" value="Acyltransferase"/>
    <property type="match status" value="1"/>
</dbReference>
<dbReference type="Gene3D" id="3.30.300.30">
    <property type="match status" value="1"/>
</dbReference>
<gene>
    <name evidence="3" type="ORF">EV194_10446</name>
</gene>
<comment type="caution">
    <text evidence="3">The sequence shown here is derived from an EMBL/GenBank/DDBJ whole genome shotgun (WGS) entry which is preliminary data.</text>
</comment>
<dbReference type="InterPro" id="IPR042099">
    <property type="entry name" value="ANL_N_sf"/>
</dbReference>
<dbReference type="SUPFAM" id="SSF47336">
    <property type="entry name" value="ACP-like"/>
    <property type="match status" value="1"/>
</dbReference>